<evidence type="ECO:0000313" key="1">
    <source>
        <dbReference type="EMBL" id="GEK49210.1"/>
    </source>
</evidence>
<protein>
    <submittedName>
        <fullName evidence="1">Uncharacterized protein</fullName>
    </submittedName>
</protein>
<gene>
    <name evidence="1" type="ORF">HPA02_34930</name>
</gene>
<name>A0A510XGV3_9GAMM</name>
<proteinExistence type="predicted"/>
<evidence type="ECO:0000313" key="2">
    <source>
        <dbReference type="Proteomes" id="UP000321275"/>
    </source>
</evidence>
<dbReference type="RefSeq" id="WP_146804521.1">
    <property type="nucleotide sequence ID" value="NZ_BJUK01000079.1"/>
</dbReference>
<keyword evidence="2" id="KW-1185">Reference proteome</keyword>
<comment type="caution">
    <text evidence="1">The sequence shown here is derived from an EMBL/GenBank/DDBJ whole genome shotgun (WGS) entry which is preliminary data.</text>
</comment>
<sequence>MSNETKWAPGPWRCDQRQIIAPRSEESRGGLVATCRGSGHTRSIANANARLIAAAPELYDCLQAFPGFNADPEQIVAWTKCCLEVEAKARGEN</sequence>
<accession>A0A510XGV3</accession>
<dbReference type="AlphaFoldDB" id="A0A510XGV3"/>
<organism evidence="1 2">
    <name type="scientific">Bisbaumannia pacifica</name>
    <dbReference type="NCBI Taxonomy" id="77098"/>
    <lineage>
        <taxon>Bacteria</taxon>
        <taxon>Pseudomonadati</taxon>
        <taxon>Pseudomonadota</taxon>
        <taxon>Gammaproteobacteria</taxon>
        <taxon>Oceanospirillales</taxon>
        <taxon>Halomonadaceae</taxon>
        <taxon>Bisbaumannia</taxon>
    </lineage>
</organism>
<reference evidence="1 2" key="1">
    <citation type="submission" date="2019-07" db="EMBL/GenBank/DDBJ databases">
        <title>Whole genome shotgun sequence of Halomonas pacifica NBRC 102220.</title>
        <authorList>
            <person name="Hosoyama A."/>
            <person name="Uohara A."/>
            <person name="Ohji S."/>
            <person name="Ichikawa N."/>
        </authorList>
    </citation>
    <scope>NUCLEOTIDE SEQUENCE [LARGE SCALE GENOMIC DNA]</scope>
    <source>
        <strain evidence="1 2">NBRC 102220</strain>
    </source>
</reference>
<dbReference type="EMBL" id="BJUK01000079">
    <property type="protein sequence ID" value="GEK49210.1"/>
    <property type="molecule type" value="Genomic_DNA"/>
</dbReference>
<dbReference type="Proteomes" id="UP000321275">
    <property type="component" value="Unassembled WGS sequence"/>
</dbReference>